<dbReference type="EMBL" id="HE573024">
    <property type="protein sequence ID" value="CCC49952.1"/>
    <property type="molecule type" value="Genomic_DNA"/>
</dbReference>
<evidence type="ECO:0000313" key="3">
    <source>
        <dbReference type="EMBL" id="CCC49952.1"/>
    </source>
</evidence>
<proteinExistence type="predicted"/>
<gene>
    <name evidence="3" type="ORF">TVY486_0805590</name>
</gene>
<feature type="transmembrane region" description="Helical" evidence="2">
    <location>
        <begin position="75"/>
        <end position="98"/>
    </location>
</feature>
<organism evidence="3">
    <name type="scientific">Trypanosoma vivax (strain Y486)</name>
    <dbReference type="NCBI Taxonomy" id="1055687"/>
    <lineage>
        <taxon>Eukaryota</taxon>
        <taxon>Discoba</taxon>
        <taxon>Euglenozoa</taxon>
        <taxon>Kinetoplastea</taxon>
        <taxon>Metakinetoplastina</taxon>
        <taxon>Trypanosomatida</taxon>
        <taxon>Trypanosomatidae</taxon>
        <taxon>Trypanosoma</taxon>
        <taxon>Duttonella</taxon>
    </lineage>
</organism>
<protein>
    <submittedName>
        <fullName evidence="3">Uncharacterized protein</fullName>
    </submittedName>
</protein>
<accession>G0U1J5</accession>
<evidence type="ECO:0000256" key="2">
    <source>
        <dbReference type="SAM" id="Phobius"/>
    </source>
</evidence>
<name>G0U1J5_TRYVY</name>
<evidence type="ECO:0000256" key="1">
    <source>
        <dbReference type="SAM" id="MobiDB-lite"/>
    </source>
</evidence>
<feature type="region of interest" description="Disordered" evidence="1">
    <location>
        <begin position="1"/>
        <end position="66"/>
    </location>
</feature>
<keyword evidence="2" id="KW-1133">Transmembrane helix</keyword>
<keyword evidence="2" id="KW-0472">Membrane</keyword>
<keyword evidence="2" id="KW-0812">Transmembrane</keyword>
<sequence>MTGKNVQRERSRKARTNAAVSGSTRKKQKSDSDSTAYESEKSSEDVDTVASGSQYGAATGRGRGRNSEELSGNFWFNRVVLCGVIAVVIGVTLLYTIVGDGTALPCGCCRSNGSLEAALVSRNFGLTGLHIQTTTQSAVEEQLGPLPSCVTLHRLADPLSNITSFLDRLKRDARGRTCVVWLVEDLSVLRAVADSLKELLEDNSLRGEPILGQGSRGLFVLLVKESRDQLKDVLPHRVVHMFHSESQYRRGRRNNLTSQQT</sequence>
<reference evidence="3" key="1">
    <citation type="journal article" date="2012" name="Proc. Natl. Acad. Sci. U.S.A.">
        <title>Antigenic diversity is generated by distinct evolutionary mechanisms in African trypanosome species.</title>
        <authorList>
            <person name="Jackson A.P."/>
            <person name="Berry A."/>
            <person name="Aslett M."/>
            <person name="Allison H.C."/>
            <person name="Burton P."/>
            <person name="Vavrova-Anderson J."/>
            <person name="Brown R."/>
            <person name="Browne H."/>
            <person name="Corton N."/>
            <person name="Hauser H."/>
            <person name="Gamble J."/>
            <person name="Gilderthorp R."/>
            <person name="Marcello L."/>
            <person name="McQuillan J."/>
            <person name="Otto T.D."/>
            <person name="Quail M.A."/>
            <person name="Sanders M.J."/>
            <person name="van Tonder A."/>
            <person name="Ginger M.L."/>
            <person name="Field M.C."/>
            <person name="Barry J.D."/>
            <person name="Hertz-Fowler C."/>
            <person name="Berriman M."/>
        </authorList>
    </citation>
    <scope>NUCLEOTIDE SEQUENCE</scope>
    <source>
        <strain evidence="3">Y486</strain>
    </source>
</reference>
<dbReference type="VEuPathDB" id="TriTrypDB:TvY486_0805590"/>
<dbReference type="AlphaFoldDB" id="G0U1J5"/>